<keyword evidence="3" id="KW-1185">Reference proteome</keyword>
<keyword evidence="1" id="KW-0472">Membrane</keyword>
<dbReference type="Proteomes" id="UP001597561">
    <property type="component" value="Unassembled WGS sequence"/>
</dbReference>
<feature type="transmembrane region" description="Helical" evidence="1">
    <location>
        <begin position="64"/>
        <end position="83"/>
    </location>
</feature>
<reference evidence="3" key="1">
    <citation type="journal article" date="2019" name="Int. J. Syst. Evol. Microbiol.">
        <title>The Global Catalogue of Microorganisms (GCM) 10K type strain sequencing project: providing services to taxonomists for standard genome sequencing and annotation.</title>
        <authorList>
            <consortium name="The Broad Institute Genomics Platform"/>
            <consortium name="The Broad Institute Genome Sequencing Center for Infectious Disease"/>
            <person name="Wu L."/>
            <person name="Ma J."/>
        </authorList>
    </citation>
    <scope>NUCLEOTIDE SEQUENCE [LARGE SCALE GENOMIC DNA]</scope>
    <source>
        <strain evidence="3">KCTC 13528</strain>
    </source>
</reference>
<keyword evidence="1" id="KW-1133">Transmembrane helix</keyword>
<dbReference type="EMBL" id="JBHUPG010000031">
    <property type="protein sequence ID" value="MFD2913472.1"/>
    <property type="molecule type" value="Genomic_DNA"/>
</dbReference>
<sequence length="86" mass="9387">MNKIILIIINVITGLFVGINTLIGYGLSGIGEGSTNNIRIFMLMVVWIIGLILQLTLENKLIGLVITFIPVIFIILLFTVASLDTV</sequence>
<comment type="caution">
    <text evidence="2">The sequence shown here is derived from an EMBL/GenBank/DDBJ whole genome shotgun (WGS) entry which is preliminary data.</text>
</comment>
<feature type="transmembrane region" description="Helical" evidence="1">
    <location>
        <begin position="38"/>
        <end position="57"/>
    </location>
</feature>
<evidence type="ECO:0000313" key="2">
    <source>
        <dbReference type="EMBL" id="MFD2913472.1"/>
    </source>
</evidence>
<feature type="transmembrane region" description="Helical" evidence="1">
    <location>
        <begin position="7"/>
        <end position="26"/>
    </location>
</feature>
<organism evidence="2 3">
    <name type="scientific">Jeotgalibacillus terrae</name>
    <dbReference type="NCBI Taxonomy" id="587735"/>
    <lineage>
        <taxon>Bacteria</taxon>
        <taxon>Bacillati</taxon>
        <taxon>Bacillota</taxon>
        <taxon>Bacilli</taxon>
        <taxon>Bacillales</taxon>
        <taxon>Caryophanaceae</taxon>
        <taxon>Jeotgalibacillus</taxon>
    </lineage>
</organism>
<evidence type="ECO:0000313" key="3">
    <source>
        <dbReference type="Proteomes" id="UP001597561"/>
    </source>
</evidence>
<keyword evidence="1" id="KW-0812">Transmembrane</keyword>
<proteinExistence type="predicted"/>
<dbReference type="RefSeq" id="WP_204728390.1">
    <property type="nucleotide sequence ID" value="NZ_JAFBDK010000003.1"/>
</dbReference>
<accession>A0ABW5ZP91</accession>
<protein>
    <submittedName>
        <fullName evidence="2">Uncharacterized protein</fullName>
    </submittedName>
</protein>
<gene>
    <name evidence="2" type="ORF">ACFS5P_16415</name>
</gene>
<evidence type="ECO:0000256" key="1">
    <source>
        <dbReference type="SAM" id="Phobius"/>
    </source>
</evidence>
<name>A0ABW5ZP91_9BACL</name>